<gene>
    <name evidence="8" type="ORF">SPPG_09121</name>
</gene>
<dbReference type="Proteomes" id="UP000053201">
    <property type="component" value="Unassembled WGS sequence"/>
</dbReference>
<dbReference type="GO" id="GO:0070979">
    <property type="term" value="P:protein K11-linked ubiquitination"/>
    <property type="evidence" value="ECO:0007669"/>
    <property type="project" value="TreeGrafter"/>
</dbReference>
<keyword evidence="9" id="KW-1185">Reference proteome</keyword>
<evidence type="ECO:0000256" key="6">
    <source>
        <dbReference type="PIRNR" id="PIRNR028841"/>
    </source>
</evidence>
<evidence type="ECO:0000313" key="9">
    <source>
        <dbReference type="Proteomes" id="UP000053201"/>
    </source>
</evidence>
<evidence type="ECO:0000313" key="8">
    <source>
        <dbReference type="EMBL" id="KND01713.1"/>
    </source>
</evidence>
<dbReference type="SMART" id="SM01337">
    <property type="entry name" value="APC10"/>
    <property type="match status" value="1"/>
</dbReference>
<evidence type="ECO:0000256" key="2">
    <source>
        <dbReference type="ARBA" id="ARBA00022618"/>
    </source>
</evidence>
<dbReference type="InterPro" id="IPR016901">
    <property type="entry name" value="APC10/Doc1"/>
</dbReference>
<keyword evidence="3 6" id="KW-0498">Mitosis</keyword>
<dbReference type="GO" id="GO:0005680">
    <property type="term" value="C:anaphase-promoting complex"/>
    <property type="evidence" value="ECO:0007669"/>
    <property type="project" value="EnsemblFungi"/>
</dbReference>
<dbReference type="InParanoid" id="A0A0L0HKZ2"/>
<organism evidence="8 9">
    <name type="scientific">Spizellomyces punctatus (strain DAOM BR117)</name>
    <dbReference type="NCBI Taxonomy" id="645134"/>
    <lineage>
        <taxon>Eukaryota</taxon>
        <taxon>Fungi</taxon>
        <taxon>Fungi incertae sedis</taxon>
        <taxon>Chytridiomycota</taxon>
        <taxon>Chytridiomycota incertae sedis</taxon>
        <taxon>Chytridiomycetes</taxon>
        <taxon>Spizellomycetales</taxon>
        <taxon>Spizellomycetaceae</taxon>
        <taxon>Spizellomyces</taxon>
    </lineage>
</organism>
<dbReference type="InterPro" id="IPR008979">
    <property type="entry name" value="Galactose-bd-like_sf"/>
</dbReference>
<evidence type="ECO:0000256" key="3">
    <source>
        <dbReference type="ARBA" id="ARBA00022776"/>
    </source>
</evidence>
<evidence type="ECO:0000256" key="4">
    <source>
        <dbReference type="ARBA" id="ARBA00022786"/>
    </source>
</evidence>
<evidence type="ECO:0000259" key="7">
    <source>
        <dbReference type="PROSITE" id="PS51284"/>
    </source>
</evidence>
<dbReference type="GO" id="GO:0031145">
    <property type="term" value="P:anaphase-promoting complex-dependent catabolic process"/>
    <property type="evidence" value="ECO:0007669"/>
    <property type="project" value="EnsemblFungi"/>
</dbReference>
<dbReference type="STRING" id="645134.A0A0L0HKZ2"/>
<comment type="similarity">
    <text evidence="1 6">Belongs to the APC10 family.</text>
</comment>
<dbReference type="eggNOG" id="KOG3437">
    <property type="taxonomic scope" value="Eukaryota"/>
</dbReference>
<dbReference type="PROSITE" id="PS51284">
    <property type="entry name" value="DOC"/>
    <property type="match status" value="1"/>
</dbReference>
<dbReference type="PIRSF" id="PIRSF028841">
    <property type="entry name" value="APC10_sub"/>
    <property type="match status" value="1"/>
</dbReference>
<reference evidence="8 9" key="1">
    <citation type="submission" date="2009-08" db="EMBL/GenBank/DDBJ databases">
        <title>The Genome Sequence of Spizellomyces punctatus strain DAOM BR117.</title>
        <authorList>
            <consortium name="The Broad Institute Genome Sequencing Platform"/>
            <person name="Russ C."/>
            <person name="Cuomo C."/>
            <person name="Shea T."/>
            <person name="Young S.K."/>
            <person name="Zeng Q."/>
            <person name="Koehrsen M."/>
            <person name="Haas B."/>
            <person name="Borodovsky M."/>
            <person name="Guigo R."/>
            <person name="Alvarado L."/>
            <person name="Berlin A."/>
            <person name="Bochicchio J."/>
            <person name="Borenstein D."/>
            <person name="Chapman S."/>
            <person name="Chen Z."/>
            <person name="Engels R."/>
            <person name="Freedman E."/>
            <person name="Gellesch M."/>
            <person name="Goldberg J."/>
            <person name="Griggs A."/>
            <person name="Gujja S."/>
            <person name="Heiman D."/>
            <person name="Hepburn T."/>
            <person name="Howarth C."/>
            <person name="Jen D."/>
            <person name="Larson L."/>
            <person name="Lewis B."/>
            <person name="Mehta T."/>
            <person name="Park D."/>
            <person name="Pearson M."/>
            <person name="Roberts A."/>
            <person name="Saif S."/>
            <person name="Shenoy N."/>
            <person name="Sisk P."/>
            <person name="Stolte C."/>
            <person name="Sykes S."/>
            <person name="Thomson T."/>
            <person name="Walk T."/>
            <person name="White J."/>
            <person name="Yandava C."/>
            <person name="Burger G."/>
            <person name="Gray M.W."/>
            <person name="Holland P.W.H."/>
            <person name="King N."/>
            <person name="Lang F.B.F."/>
            <person name="Roger A.J."/>
            <person name="Ruiz-Trillo I."/>
            <person name="Lander E."/>
            <person name="Nusbaum C."/>
        </authorList>
    </citation>
    <scope>NUCLEOTIDE SEQUENCE [LARGE SCALE GENOMIC DNA]</scope>
    <source>
        <strain evidence="8 9">DAOM BR117</strain>
    </source>
</reference>
<dbReference type="AlphaFoldDB" id="A0A0L0HKZ2"/>
<comment type="function">
    <text evidence="6">Component of the anaphase promoting complex/cyclosome (APC/C), a cell cycle-regulated E3 ubiquitin-protein ligase complex that controls progression through mitosis and the G1 phase of the cell cycle.</text>
</comment>
<dbReference type="CDD" id="cd08366">
    <property type="entry name" value="APC10"/>
    <property type="match status" value="1"/>
</dbReference>
<dbReference type="Pfam" id="PF03256">
    <property type="entry name" value="ANAPC10"/>
    <property type="match status" value="1"/>
</dbReference>
<dbReference type="OrthoDB" id="24948at2759"/>
<keyword evidence="5 6" id="KW-0131">Cell cycle</keyword>
<protein>
    <recommendedName>
        <fullName evidence="6">Anaphase-promoting complex subunit 10</fullName>
    </recommendedName>
</protein>
<dbReference type="PANTHER" id="PTHR12936">
    <property type="entry name" value="ANAPHASE-PROMOTING COMPLEX 10"/>
    <property type="match status" value="1"/>
</dbReference>
<dbReference type="InterPro" id="IPR004939">
    <property type="entry name" value="APC_su10/DOC_dom"/>
</dbReference>
<keyword evidence="4 6" id="KW-0833">Ubl conjugation pathway</keyword>
<dbReference type="RefSeq" id="XP_016609752.1">
    <property type="nucleotide sequence ID" value="XM_016757278.1"/>
</dbReference>
<keyword evidence="2 6" id="KW-0132">Cell division</keyword>
<dbReference type="GO" id="GO:0051301">
    <property type="term" value="P:cell division"/>
    <property type="evidence" value="ECO:0007669"/>
    <property type="project" value="UniProtKB-KW"/>
</dbReference>
<dbReference type="Gene3D" id="2.60.120.260">
    <property type="entry name" value="Galactose-binding domain-like"/>
    <property type="match status" value="1"/>
</dbReference>
<name>A0A0L0HKZ2_SPIPD</name>
<dbReference type="OMA" id="FITIEFP"/>
<dbReference type="EMBL" id="KQ257454">
    <property type="protein sequence ID" value="KND01713.1"/>
    <property type="molecule type" value="Genomic_DNA"/>
</dbReference>
<accession>A0A0L0HKZ2</accession>
<proteinExistence type="inferred from homology"/>
<dbReference type="PANTHER" id="PTHR12936:SF0">
    <property type="entry name" value="ANAPHASE-PROMOTING COMPLEX SUBUNIT 10"/>
    <property type="match status" value="1"/>
</dbReference>
<sequence>MRDLSNVARISVSSFKEEHPPEKMMDGSTDTYWQSDGPQPHYVNLEFPQLMTLTKLSIYVDHSRDESYTPSVVAIRAGNSHYDLQDLHRYEIGEASGWVDFSLSEDEETLRPLRAHIVQLCILGNLQNGKDTHIRQLKIFGPNLRQDMLPDSIPPFSTLEYQMYSTIR</sequence>
<dbReference type="GeneID" id="27692246"/>
<dbReference type="SUPFAM" id="SSF49785">
    <property type="entry name" value="Galactose-binding domain-like"/>
    <property type="match status" value="1"/>
</dbReference>
<evidence type="ECO:0000256" key="1">
    <source>
        <dbReference type="ARBA" id="ARBA00006762"/>
    </source>
</evidence>
<dbReference type="VEuPathDB" id="FungiDB:SPPG_09121"/>
<dbReference type="FunCoup" id="A0A0L0HKZ2">
    <property type="interactions" value="366"/>
</dbReference>
<evidence type="ECO:0000256" key="5">
    <source>
        <dbReference type="ARBA" id="ARBA00023306"/>
    </source>
</evidence>
<feature type="domain" description="DOC" evidence="7">
    <location>
        <begin position="1"/>
        <end position="166"/>
    </location>
</feature>